<organism evidence="2 3">
    <name type="scientific">Sporomusa ovata</name>
    <dbReference type="NCBI Taxonomy" id="2378"/>
    <lineage>
        <taxon>Bacteria</taxon>
        <taxon>Bacillati</taxon>
        <taxon>Bacillota</taxon>
        <taxon>Negativicutes</taxon>
        <taxon>Selenomonadales</taxon>
        <taxon>Sporomusaceae</taxon>
        <taxon>Sporomusa</taxon>
    </lineage>
</organism>
<reference evidence="3" key="1">
    <citation type="submission" date="2015-03" db="EMBL/GenBank/DDBJ databases">
        <authorList>
            <person name="Nijsse Bart"/>
        </authorList>
    </citation>
    <scope>NUCLEOTIDE SEQUENCE [LARGE SCALE GENOMIC DNA]</scope>
</reference>
<sequence>MDEQEISLDTLSQEQIELIMSQVKKDKEEADRYYTSDIEPKLLRRKNIVDASVDHYRKKFPKLSELSNWCSQDVKSTIEWIMPALMEMFYGAQEPVDVQGTMPDDDPAAKKVQSLLKFQIDKKNDGFMFLFWFLKEGLQSNFAATKIYWKREEKRNRMQGMVNADMMQQLLLEEQAGKVEIIDIQPIVPTSDLFAVQYDEIILKTNQPVLENIPASELRFSPDARRLYDAKYVSHRKIVNGDYLRRKQQEGVYQNVEKALEASSNVKYTQLELKQNPQLKKYRSTQGQGKARKDVELYESYISVDYNNDGLLEKLIVHSVGDTPLRIAVNTYEKPPFFVFSSIVEPYKVVADDSLADILEQLQDLKTALTRQVIINVAKNNDPQTFADANKVDIDAMLDGDAIIPVQGDPRLAIYHAPIAQLASPTFKLIENIQGEIESRTGVTRYNQGLDADSLNKTATGISAIMGAANQRIKLIARIFAETVWLPVVRFLIELNQKFIDQEQIIRLTGDSLRVSPEELSGDFDLNVNVGMGTGSKEVQVQMIMNLIGGLYPMLTQMGIVTPQNWYNIAKTLHENMGLKNINDLLTDPAQMQQMLQQQQQNSALNQVIQSLPPQILQQLAQIQDPQQFQQVLGQIAQRLPPQIQQQVSAEIQGIPPQQLLMAIKSMIIQALGGTQNAQTNPPGNSPPGSVNQSGVSQASAGIPGQVAGGVQTGNLPQVGGP</sequence>
<dbReference type="AlphaFoldDB" id="A0A0U1L376"/>
<gene>
    <name evidence="2" type="ORF">SpAn4DRAFT_0619</name>
</gene>
<dbReference type="RefSeq" id="WP_021170167.1">
    <property type="nucleotide sequence ID" value="NZ_CTRP01000014.1"/>
</dbReference>
<dbReference type="InterPro" id="IPR056909">
    <property type="entry name" value="SU10_portal"/>
</dbReference>
<proteinExistence type="predicted"/>
<dbReference type="Pfam" id="PF23899">
    <property type="entry name" value="SU10_portal"/>
    <property type="match status" value="1"/>
</dbReference>
<evidence type="ECO:0000313" key="2">
    <source>
        <dbReference type="EMBL" id="CQR74157.1"/>
    </source>
</evidence>
<accession>A0A0U1L376</accession>
<keyword evidence="3" id="KW-1185">Reference proteome</keyword>
<evidence type="ECO:0000313" key="3">
    <source>
        <dbReference type="Proteomes" id="UP000049855"/>
    </source>
</evidence>
<protein>
    <submittedName>
        <fullName evidence="2">Phage portal protein</fullName>
    </submittedName>
</protein>
<name>A0A0U1L376_9FIRM</name>
<evidence type="ECO:0000256" key="1">
    <source>
        <dbReference type="SAM" id="MobiDB-lite"/>
    </source>
</evidence>
<feature type="compositionally biased region" description="Low complexity" evidence="1">
    <location>
        <begin position="681"/>
        <end position="695"/>
    </location>
</feature>
<dbReference type="EMBL" id="CTRP01000014">
    <property type="protein sequence ID" value="CQR74157.1"/>
    <property type="molecule type" value="Genomic_DNA"/>
</dbReference>
<feature type="region of interest" description="Disordered" evidence="1">
    <location>
        <begin position="675"/>
        <end position="722"/>
    </location>
</feature>
<dbReference type="Proteomes" id="UP000049855">
    <property type="component" value="Unassembled WGS sequence"/>
</dbReference>